<evidence type="ECO:0000313" key="2">
    <source>
        <dbReference type="EMBL" id="MBB5158005.1"/>
    </source>
</evidence>
<dbReference type="PANTHER" id="PTHR33164">
    <property type="entry name" value="TRANSCRIPTIONAL REGULATOR, MARR FAMILY"/>
    <property type="match status" value="1"/>
</dbReference>
<comment type="caution">
    <text evidence="2">The sequence shown here is derived from an EMBL/GenBank/DDBJ whole genome shotgun (WGS) entry which is preliminary data.</text>
</comment>
<dbReference type="PROSITE" id="PS50995">
    <property type="entry name" value="HTH_MARR_2"/>
    <property type="match status" value="1"/>
</dbReference>
<dbReference type="GO" id="GO:0006950">
    <property type="term" value="P:response to stress"/>
    <property type="evidence" value="ECO:0007669"/>
    <property type="project" value="TreeGrafter"/>
</dbReference>
<dbReference type="InterPro" id="IPR036390">
    <property type="entry name" value="WH_DNA-bd_sf"/>
</dbReference>
<dbReference type="AlphaFoldDB" id="A0A840QHI0"/>
<dbReference type="RefSeq" id="WP_184729542.1">
    <property type="nucleotide sequence ID" value="NZ_JACHIW010000002.1"/>
</dbReference>
<dbReference type="InterPro" id="IPR036388">
    <property type="entry name" value="WH-like_DNA-bd_sf"/>
</dbReference>
<dbReference type="InterPro" id="IPR000835">
    <property type="entry name" value="HTH_MarR-typ"/>
</dbReference>
<evidence type="ECO:0000259" key="1">
    <source>
        <dbReference type="PROSITE" id="PS50995"/>
    </source>
</evidence>
<proteinExistence type="predicted"/>
<dbReference type="SUPFAM" id="SSF46785">
    <property type="entry name" value="Winged helix' DNA-binding domain"/>
    <property type="match status" value="1"/>
</dbReference>
<dbReference type="EMBL" id="JACHIW010000002">
    <property type="protein sequence ID" value="MBB5158005.1"/>
    <property type="molecule type" value="Genomic_DNA"/>
</dbReference>
<dbReference type="GO" id="GO:0003700">
    <property type="term" value="F:DNA-binding transcription factor activity"/>
    <property type="evidence" value="ECO:0007669"/>
    <property type="project" value="InterPro"/>
</dbReference>
<evidence type="ECO:0000313" key="3">
    <source>
        <dbReference type="Proteomes" id="UP000584374"/>
    </source>
</evidence>
<name>A0A840QHI0_9PSEU</name>
<keyword evidence="2" id="KW-0238">DNA-binding</keyword>
<reference evidence="2 3" key="1">
    <citation type="submission" date="2020-08" db="EMBL/GenBank/DDBJ databases">
        <title>Sequencing the genomes of 1000 actinobacteria strains.</title>
        <authorList>
            <person name="Klenk H.-P."/>
        </authorList>
    </citation>
    <scope>NUCLEOTIDE SEQUENCE [LARGE SCALE GENOMIC DNA]</scope>
    <source>
        <strain evidence="2 3">DSM 45584</strain>
    </source>
</reference>
<dbReference type="PANTHER" id="PTHR33164:SF99">
    <property type="entry name" value="MARR FAMILY REGULATORY PROTEIN"/>
    <property type="match status" value="1"/>
</dbReference>
<keyword evidence="3" id="KW-1185">Reference proteome</keyword>
<accession>A0A840QHI0</accession>
<protein>
    <submittedName>
        <fullName evidence="2">DNA-binding MarR family transcriptional regulator</fullName>
    </submittedName>
</protein>
<dbReference type="Pfam" id="PF01047">
    <property type="entry name" value="MarR"/>
    <property type="match status" value="1"/>
</dbReference>
<sequence length="147" mass="16755">MAERGGNRTERLRADIWQALYGLFMAEHESHLEAAAELDVTPGDLKTLIALEPGRADRMRDLAEKWRCDASTVTWVVNRLETRNLVERRAHESDRRVKVVVLSERGVKLRTKLLEHVYRPPEVLANLSAAELQTLHELVKRLCPGPA</sequence>
<feature type="domain" description="HTH marR-type" evidence="1">
    <location>
        <begin position="13"/>
        <end position="144"/>
    </location>
</feature>
<dbReference type="Proteomes" id="UP000584374">
    <property type="component" value="Unassembled WGS sequence"/>
</dbReference>
<dbReference type="Gene3D" id="1.10.10.10">
    <property type="entry name" value="Winged helix-like DNA-binding domain superfamily/Winged helix DNA-binding domain"/>
    <property type="match status" value="1"/>
</dbReference>
<dbReference type="InterPro" id="IPR039422">
    <property type="entry name" value="MarR/SlyA-like"/>
</dbReference>
<dbReference type="GO" id="GO:0003677">
    <property type="term" value="F:DNA binding"/>
    <property type="evidence" value="ECO:0007669"/>
    <property type="project" value="UniProtKB-KW"/>
</dbReference>
<gene>
    <name evidence="2" type="ORF">BJ970_005604</name>
</gene>
<organism evidence="2 3">
    <name type="scientific">Saccharopolyspora phatthalungensis</name>
    <dbReference type="NCBI Taxonomy" id="664693"/>
    <lineage>
        <taxon>Bacteria</taxon>
        <taxon>Bacillati</taxon>
        <taxon>Actinomycetota</taxon>
        <taxon>Actinomycetes</taxon>
        <taxon>Pseudonocardiales</taxon>
        <taxon>Pseudonocardiaceae</taxon>
        <taxon>Saccharopolyspora</taxon>
    </lineage>
</organism>
<dbReference type="SMART" id="SM00347">
    <property type="entry name" value="HTH_MARR"/>
    <property type="match status" value="1"/>
</dbReference>